<organism evidence="1 2">
    <name type="scientific">Stutzerimonas stutzeri</name>
    <name type="common">Pseudomonas stutzeri</name>
    <dbReference type="NCBI Taxonomy" id="316"/>
    <lineage>
        <taxon>Bacteria</taxon>
        <taxon>Pseudomonadati</taxon>
        <taxon>Pseudomonadota</taxon>
        <taxon>Gammaproteobacteria</taxon>
        <taxon>Pseudomonadales</taxon>
        <taxon>Pseudomonadaceae</taxon>
        <taxon>Stutzerimonas</taxon>
    </lineage>
</organism>
<comment type="caution">
    <text evidence="1">The sequence shown here is derived from an EMBL/GenBank/DDBJ whole genome shotgun (WGS) entry which is preliminary data.</text>
</comment>
<dbReference type="AlphaFoldDB" id="A0A2N8S6F6"/>
<accession>A0A2N8S6F6</accession>
<evidence type="ECO:0000313" key="2">
    <source>
        <dbReference type="Proteomes" id="UP000235925"/>
    </source>
</evidence>
<gene>
    <name evidence="1" type="ORF">CXK92_01660</name>
</gene>
<evidence type="ECO:0000313" key="1">
    <source>
        <dbReference type="EMBL" id="PNF82199.1"/>
    </source>
</evidence>
<dbReference type="EMBL" id="POUN01000001">
    <property type="protein sequence ID" value="PNF82199.1"/>
    <property type="molecule type" value="Genomic_DNA"/>
</dbReference>
<dbReference type="Proteomes" id="UP000235925">
    <property type="component" value="Unassembled WGS sequence"/>
</dbReference>
<reference evidence="1 2" key="1">
    <citation type="submission" date="2018-01" db="EMBL/GenBank/DDBJ databases">
        <title>Denitrification phenotypes of diverse strains of Pseudomonas stutzeri.</title>
        <authorList>
            <person name="Milligan D.A."/>
            <person name="Bergaust L."/>
            <person name="Bakken L.R."/>
            <person name="Frostegard A."/>
        </authorList>
    </citation>
    <scope>NUCLEOTIDE SEQUENCE [LARGE SCALE GENOMIC DNA]</scope>
    <source>
        <strain evidence="1 2">KC</strain>
    </source>
</reference>
<sequence>MKVSVDFSVYTQADGAFGSVSGEIDTLIPPQLGDSISFLFSQGDQTIEPSIGFSGILKVTDRVIAANRGDQHLMLALSDITLATKNDAIKVTEYLEAAFNLFVVIYAE</sequence>
<protein>
    <submittedName>
        <fullName evidence="1">Uncharacterized protein</fullName>
    </submittedName>
</protein>
<name>A0A2N8S6F6_STUST</name>
<proteinExistence type="predicted"/>